<dbReference type="Pfam" id="PF07282">
    <property type="entry name" value="Cas12f1-like_TNB"/>
    <property type="match status" value="1"/>
</dbReference>
<dbReference type="AlphaFoldDB" id="A0A928W007"/>
<dbReference type="Proteomes" id="UP000621799">
    <property type="component" value="Unassembled WGS sequence"/>
</dbReference>
<dbReference type="GO" id="GO:0003677">
    <property type="term" value="F:DNA binding"/>
    <property type="evidence" value="ECO:0007669"/>
    <property type="project" value="UniProtKB-KW"/>
</dbReference>
<comment type="caution">
    <text evidence="3">The sequence shown here is derived from an EMBL/GenBank/DDBJ whole genome shotgun (WGS) entry which is preliminary data.</text>
</comment>
<evidence type="ECO:0000313" key="4">
    <source>
        <dbReference type="Proteomes" id="UP000621799"/>
    </source>
</evidence>
<reference evidence="3" key="1">
    <citation type="submission" date="2020-10" db="EMBL/GenBank/DDBJ databases">
        <authorList>
            <person name="Castelo-Branco R."/>
            <person name="Eusebio N."/>
            <person name="Adriana R."/>
            <person name="Vieira A."/>
            <person name="Brugerolle De Fraissinette N."/>
            <person name="Rezende De Castro R."/>
            <person name="Schneider M.P."/>
            <person name="Vasconcelos V."/>
            <person name="Leao P.N."/>
        </authorList>
    </citation>
    <scope>NUCLEOTIDE SEQUENCE</scope>
    <source>
        <strain evidence="3">LEGE 11467</strain>
    </source>
</reference>
<protein>
    <submittedName>
        <fullName evidence="3">Transposase</fullName>
    </submittedName>
</protein>
<keyword evidence="1" id="KW-0238">DNA-binding</keyword>
<dbReference type="InterPro" id="IPR010095">
    <property type="entry name" value="Cas12f1-like_TNB"/>
</dbReference>
<keyword evidence="4" id="KW-1185">Reference proteome</keyword>
<evidence type="ECO:0000256" key="1">
    <source>
        <dbReference type="ARBA" id="ARBA00023125"/>
    </source>
</evidence>
<feature type="domain" description="Cas12f1-like TNB" evidence="2">
    <location>
        <begin position="2"/>
        <end position="61"/>
    </location>
</feature>
<organism evidence="3 4">
    <name type="scientific">Zarconia navalis LEGE 11467</name>
    <dbReference type="NCBI Taxonomy" id="1828826"/>
    <lineage>
        <taxon>Bacteria</taxon>
        <taxon>Bacillati</taxon>
        <taxon>Cyanobacteriota</taxon>
        <taxon>Cyanophyceae</taxon>
        <taxon>Oscillatoriophycideae</taxon>
        <taxon>Oscillatoriales</taxon>
        <taxon>Oscillatoriales incertae sedis</taxon>
        <taxon>Zarconia</taxon>
        <taxon>Zarconia navalis</taxon>
    </lineage>
</organism>
<evidence type="ECO:0000259" key="2">
    <source>
        <dbReference type="Pfam" id="PF07282"/>
    </source>
</evidence>
<gene>
    <name evidence="3" type="ORF">IQ235_14410</name>
</gene>
<accession>A0A928W007</accession>
<sequence length="72" mass="8439">MWVEYFAKVFGKTSVAVPPQYTHPDRSECRTQVKKSLSTRTDRDSHCNRVLDRDKNTLRNIVMKGLRTVIWA</sequence>
<evidence type="ECO:0000313" key="3">
    <source>
        <dbReference type="EMBL" id="MBE9041972.1"/>
    </source>
</evidence>
<proteinExistence type="predicted"/>
<dbReference type="EMBL" id="JADEXN010000275">
    <property type="protein sequence ID" value="MBE9041972.1"/>
    <property type="molecule type" value="Genomic_DNA"/>
</dbReference>
<name>A0A928W007_9CYAN</name>